<dbReference type="RefSeq" id="WP_119704908.1">
    <property type="nucleotide sequence ID" value="NZ_JBHSOI010000002.1"/>
</dbReference>
<dbReference type="Proteomes" id="UP000265581">
    <property type="component" value="Unassembled WGS sequence"/>
</dbReference>
<evidence type="ECO:0000313" key="4">
    <source>
        <dbReference type="Proteomes" id="UP000265581"/>
    </source>
</evidence>
<evidence type="ECO:0000256" key="1">
    <source>
        <dbReference type="SAM" id="MobiDB-lite"/>
    </source>
</evidence>
<reference evidence="3 4" key="1">
    <citation type="submission" date="2018-08" db="EMBL/GenBank/DDBJ databases">
        <title>Aeromicrobium sp. M2KJ-4, whole genome shotgun sequence.</title>
        <authorList>
            <person name="Tuo L."/>
        </authorList>
    </citation>
    <scope>NUCLEOTIDE SEQUENCE [LARGE SCALE GENOMIC DNA]</scope>
    <source>
        <strain evidence="3 4">M2KJ-4</strain>
    </source>
</reference>
<keyword evidence="2" id="KW-0812">Transmembrane</keyword>
<keyword evidence="4" id="KW-1185">Reference proteome</keyword>
<organism evidence="3 4">
    <name type="scientific">Aeromicrobium endophyticum</name>
    <dbReference type="NCBI Taxonomy" id="2292704"/>
    <lineage>
        <taxon>Bacteria</taxon>
        <taxon>Bacillati</taxon>
        <taxon>Actinomycetota</taxon>
        <taxon>Actinomycetes</taxon>
        <taxon>Propionibacteriales</taxon>
        <taxon>Nocardioidaceae</taxon>
        <taxon>Aeromicrobium</taxon>
    </lineage>
</organism>
<dbReference type="EMBL" id="QUBR01000002">
    <property type="protein sequence ID" value="REK70313.1"/>
    <property type="molecule type" value="Genomic_DNA"/>
</dbReference>
<sequence>MTTYRERLTAPISWWVAALAFAAVWGWVFLVATTWSIAIVVTVLLVAAGGYTVWRYGSVVVAVGPDGLHVGRAHLDPRHVGPVRSLDRAAYRTQLGTGADARAYLMTRPYLDHGVLVTVDDPNDPAPYWLVSSRHPDALAAALAPSAPTAPAPDPNGDAPHGQAT</sequence>
<evidence type="ECO:0000313" key="3">
    <source>
        <dbReference type="EMBL" id="REK70313.1"/>
    </source>
</evidence>
<gene>
    <name evidence="3" type="ORF">DX116_14280</name>
</gene>
<dbReference type="AlphaFoldDB" id="A0A371P2Y3"/>
<feature type="region of interest" description="Disordered" evidence="1">
    <location>
        <begin position="142"/>
        <end position="165"/>
    </location>
</feature>
<evidence type="ECO:0000256" key="2">
    <source>
        <dbReference type="SAM" id="Phobius"/>
    </source>
</evidence>
<comment type="caution">
    <text evidence="3">The sequence shown here is derived from an EMBL/GenBank/DDBJ whole genome shotgun (WGS) entry which is preliminary data.</text>
</comment>
<name>A0A371P2Y3_9ACTN</name>
<dbReference type="Pfam" id="PF11292">
    <property type="entry name" value="DUF3093"/>
    <property type="match status" value="1"/>
</dbReference>
<dbReference type="InterPro" id="IPR021443">
    <property type="entry name" value="DUF3093"/>
</dbReference>
<feature type="transmembrane region" description="Helical" evidence="2">
    <location>
        <begin position="12"/>
        <end position="29"/>
    </location>
</feature>
<proteinExistence type="predicted"/>
<keyword evidence="2" id="KW-1133">Transmembrane helix</keyword>
<protein>
    <submittedName>
        <fullName evidence="3">DUF3093 domain-containing protein</fullName>
    </submittedName>
</protein>
<accession>A0A371P2Y3</accession>
<dbReference type="OrthoDB" id="3217020at2"/>
<keyword evidence="2" id="KW-0472">Membrane</keyword>
<feature type="transmembrane region" description="Helical" evidence="2">
    <location>
        <begin position="35"/>
        <end position="54"/>
    </location>
</feature>